<dbReference type="STRING" id="436010.A0A165ZXL5"/>
<dbReference type="Gene3D" id="3.40.50.720">
    <property type="entry name" value="NAD(P)-binding Rossmann-like Domain"/>
    <property type="match status" value="1"/>
</dbReference>
<dbReference type="InterPro" id="IPR036291">
    <property type="entry name" value="NAD(P)-bd_dom_sf"/>
</dbReference>
<dbReference type="Proteomes" id="UP000076532">
    <property type="component" value="Unassembled WGS sequence"/>
</dbReference>
<evidence type="ECO:0000313" key="3">
    <source>
        <dbReference type="Proteomes" id="UP000076532"/>
    </source>
</evidence>
<protein>
    <recommendedName>
        <fullName evidence="1">PRISE-like Rossmann-fold domain-containing protein</fullName>
    </recommendedName>
</protein>
<name>A0A165ZXL5_9AGAM</name>
<organism evidence="2 3">
    <name type="scientific">Athelia psychrophila</name>
    <dbReference type="NCBI Taxonomy" id="1759441"/>
    <lineage>
        <taxon>Eukaryota</taxon>
        <taxon>Fungi</taxon>
        <taxon>Dikarya</taxon>
        <taxon>Basidiomycota</taxon>
        <taxon>Agaricomycotina</taxon>
        <taxon>Agaricomycetes</taxon>
        <taxon>Agaricomycetidae</taxon>
        <taxon>Atheliales</taxon>
        <taxon>Atheliaceae</taxon>
        <taxon>Athelia</taxon>
    </lineage>
</organism>
<dbReference type="Pfam" id="PF22917">
    <property type="entry name" value="PRISE"/>
    <property type="match status" value="1"/>
</dbReference>
<dbReference type="PANTHER" id="PTHR32487">
    <property type="entry name" value="3-OXO-DELTA(4,5)-STEROID 5-BETA-REDUCTASE"/>
    <property type="match status" value="1"/>
</dbReference>
<dbReference type="EMBL" id="KV417669">
    <property type="protein sequence ID" value="KZP11035.1"/>
    <property type="molecule type" value="Genomic_DNA"/>
</dbReference>
<dbReference type="PANTHER" id="PTHR32487:SF4">
    <property type="entry name" value="SIRQ PROTEIN"/>
    <property type="match status" value="1"/>
</dbReference>
<keyword evidence="3" id="KW-1185">Reference proteome</keyword>
<evidence type="ECO:0000313" key="2">
    <source>
        <dbReference type="EMBL" id="KZP11035.1"/>
    </source>
</evidence>
<feature type="domain" description="PRISE-like Rossmann-fold" evidence="1">
    <location>
        <begin position="12"/>
        <end position="388"/>
    </location>
</feature>
<dbReference type="OrthoDB" id="1731983at2759"/>
<proteinExistence type="predicted"/>
<sequence length="389" mass="42288">MTATLPPPNNHAIVFGASGLAGWGVVEQLLSNYPSPGTFSKVTALVNRPLNIADAYWPTPAEPKLHLVSGANLAAGSAADFTAWMKANVPDVESVTHAFYFVYKQEMEEDAEVAINRKMMIHAVETLEALAPGLKFLVFPTGAKGYGIHIPGGVHKAPFVETMKLPAAEEEKLFHYAQREVCAAASAGKSWTWCEVRPDAIIGFVPNGSTFNITAHWATYLATYALVESKAAKVPFPGTDAAYAALNNDASAAAIGKLSIWCSLHPEKSGGGEIFNVADSATPARMSERWPALCKYFRLIGTGPVNNGEGMLKPSEYMKKHAQVLEDLGVKTSDVFQGGFLDQYGWWCITDRQFSLEKARKAGWLDEMDANASWYTAFDRFKEAGMLPK</sequence>
<evidence type="ECO:0000259" key="1">
    <source>
        <dbReference type="Pfam" id="PF22917"/>
    </source>
</evidence>
<accession>A0A165ZXL5</accession>
<reference evidence="2 3" key="1">
    <citation type="journal article" date="2016" name="Mol. Biol. Evol.">
        <title>Comparative Genomics of Early-Diverging Mushroom-Forming Fungi Provides Insights into the Origins of Lignocellulose Decay Capabilities.</title>
        <authorList>
            <person name="Nagy L.G."/>
            <person name="Riley R."/>
            <person name="Tritt A."/>
            <person name="Adam C."/>
            <person name="Daum C."/>
            <person name="Floudas D."/>
            <person name="Sun H."/>
            <person name="Yadav J.S."/>
            <person name="Pangilinan J."/>
            <person name="Larsson K.H."/>
            <person name="Matsuura K."/>
            <person name="Barry K."/>
            <person name="Labutti K."/>
            <person name="Kuo R."/>
            <person name="Ohm R.A."/>
            <person name="Bhattacharya S.S."/>
            <person name="Shirouzu T."/>
            <person name="Yoshinaga Y."/>
            <person name="Martin F.M."/>
            <person name="Grigoriev I.V."/>
            <person name="Hibbett D.S."/>
        </authorList>
    </citation>
    <scope>NUCLEOTIDE SEQUENCE [LARGE SCALE GENOMIC DNA]</scope>
    <source>
        <strain evidence="2 3">CBS 109695</strain>
    </source>
</reference>
<gene>
    <name evidence="2" type="ORF">FIBSPDRAFT_922217</name>
</gene>
<dbReference type="AlphaFoldDB" id="A0A165ZXL5"/>
<dbReference type="SUPFAM" id="SSF51735">
    <property type="entry name" value="NAD(P)-binding Rossmann-fold domains"/>
    <property type="match status" value="1"/>
</dbReference>
<dbReference type="InterPro" id="IPR055222">
    <property type="entry name" value="PRISE-like_Rossmann-fold"/>
</dbReference>